<evidence type="ECO:0000256" key="1">
    <source>
        <dbReference type="SAM" id="MobiDB-lite"/>
    </source>
</evidence>
<feature type="region of interest" description="Disordered" evidence="1">
    <location>
        <begin position="162"/>
        <end position="189"/>
    </location>
</feature>
<accession>A0A9P7JIA8</accession>
<gene>
    <name evidence="2" type="ORF">BJ212DRAFT_1296265</name>
</gene>
<dbReference type="Proteomes" id="UP000807769">
    <property type="component" value="Unassembled WGS sequence"/>
</dbReference>
<dbReference type="AlphaFoldDB" id="A0A9P7JIA8"/>
<dbReference type="GeneID" id="64626431"/>
<organism evidence="2 3">
    <name type="scientific">Suillus subaureus</name>
    <dbReference type="NCBI Taxonomy" id="48587"/>
    <lineage>
        <taxon>Eukaryota</taxon>
        <taxon>Fungi</taxon>
        <taxon>Dikarya</taxon>
        <taxon>Basidiomycota</taxon>
        <taxon>Agaricomycotina</taxon>
        <taxon>Agaricomycetes</taxon>
        <taxon>Agaricomycetidae</taxon>
        <taxon>Boletales</taxon>
        <taxon>Suillineae</taxon>
        <taxon>Suillaceae</taxon>
        <taxon>Suillus</taxon>
    </lineage>
</organism>
<feature type="region of interest" description="Disordered" evidence="1">
    <location>
        <begin position="344"/>
        <end position="369"/>
    </location>
</feature>
<protein>
    <submittedName>
        <fullName evidence="2">Uncharacterized protein</fullName>
    </submittedName>
</protein>
<reference evidence="2" key="1">
    <citation type="journal article" date="2020" name="New Phytol.">
        <title>Comparative genomics reveals dynamic genome evolution in host specialist ectomycorrhizal fungi.</title>
        <authorList>
            <person name="Lofgren L.A."/>
            <person name="Nguyen N.H."/>
            <person name="Vilgalys R."/>
            <person name="Ruytinx J."/>
            <person name="Liao H.L."/>
            <person name="Branco S."/>
            <person name="Kuo A."/>
            <person name="LaButti K."/>
            <person name="Lipzen A."/>
            <person name="Andreopoulos W."/>
            <person name="Pangilinan J."/>
            <person name="Riley R."/>
            <person name="Hundley H."/>
            <person name="Na H."/>
            <person name="Barry K."/>
            <person name="Grigoriev I.V."/>
            <person name="Stajich J.E."/>
            <person name="Kennedy P.G."/>
        </authorList>
    </citation>
    <scope>NUCLEOTIDE SEQUENCE</scope>
    <source>
        <strain evidence="2">MN1</strain>
    </source>
</reference>
<evidence type="ECO:0000313" key="3">
    <source>
        <dbReference type="Proteomes" id="UP000807769"/>
    </source>
</evidence>
<evidence type="ECO:0000313" key="2">
    <source>
        <dbReference type="EMBL" id="KAG1823696.1"/>
    </source>
</evidence>
<comment type="caution">
    <text evidence="2">The sequence shown here is derived from an EMBL/GenBank/DDBJ whole genome shotgun (WGS) entry which is preliminary data.</text>
</comment>
<keyword evidence="3" id="KW-1185">Reference proteome</keyword>
<dbReference type="RefSeq" id="XP_041197756.1">
    <property type="nucleotide sequence ID" value="XM_041332414.1"/>
</dbReference>
<proteinExistence type="predicted"/>
<name>A0A9P7JIA8_9AGAM</name>
<sequence>MSKYSHLLSKMGASEDIACQETNLGFCQKQDLAMPASISHTAKVRVCSGGSKDVVKVKTTAANLRKMGVGSILMVTVGVLKLAVSKGPNGNNLQIVPGMTKSDIDGYLHTLFPRLFNYLENHDDDGRNNSNLTLAGTMLEVDPDSFDDLMNEVAEVEDIGTVGSNDMDESENEVSVLPKGKDSPNLKKQTQSSGAKLFATFLNSNLDSDVELVEDHSHKGERTKVPPRVRFEKYYTGRHWYRIIKLSPTSVAPAVMLDVPAAKSTLENLDGDERCSVAQIDMTWLESELETLEDVGLNEILPAEDKPALNMLLEDSKSSTLLASVIPVDKYYSDFSIPEEHMLVPSASKSSSTSTTTSTTASASTSVSLTHAAHRPRDLGFGCSQNLQALSNVP</sequence>
<feature type="compositionally biased region" description="Low complexity" evidence="1">
    <location>
        <begin position="346"/>
        <end position="369"/>
    </location>
</feature>
<dbReference type="OrthoDB" id="3270733at2759"/>
<dbReference type="EMBL" id="JABBWG010000004">
    <property type="protein sequence ID" value="KAG1823696.1"/>
    <property type="molecule type" value="Genomic_DNA"/>
</dbReference>